<feature type="region of interest" description="Disordered" evidence="2">
    <location>
        <begin position="420"/>
        <end position="444"/>
    </location>
</feature>
<dbReference type="OrthoDB" id="10266696at2759"/>
<dbReference type="InterPro" id="IPR038508">
    <property type="entry name" value="ArfGAP_dom_sf"/>
</dbReference>
<dbReference type="OMA" id="ASWNMGI"/>
<dbReference type="GO" id="GO:0005737">
    <property type="term" value="C:cytoplasm"/>
    <property type="evidence" value="ECO:0007669"/>
    <property type="project" value="TreeGrafter"/>
</dbReference>
<feature type="region of interest" description="Disordered" evidence="2">
    <location>
        <begin position="245"/>
        <end position="283"/>
    </location>
</feature>
<feature type="compositionally biased region" description="Basic and acidic residues" evidence="2">
    <location>
        <begin position="137"/>
        <end position="146"/>
    </location>
</feature>
<dbReference type="HOGENOM" id="CLU_031494_1_0_1"/>
<dbReference type="InterPro" id="IPR015940">
    <property type="entry name" value="UBA"/>
</dbReference>
<keyword evidence="1" id="KW-0863">Zinc-finger</keyword>
<dbReference type="RefSeq" id="XP_001386085.2">
    <property type="nucleotide sequence ID" value="XM_001386048.1"/>
</dbReference>
<dbReference type="GO" id="GO:0005096">
    <property type="term" value="F:GTPase activator activity"/>
    <property type="evidence" value="ECO:0007669"/>
    <property type="project" value="InterPro"/>
</dbReference>
<evidence type="ECO:0000313" key="5">
    <source>
        <dbReference type="EMBL" id="ABN68056.2"/>
    </source>
</evidence>
<evidence type="ECO:0000256" key="2">
    <source>
        <dbReference type="SAM" id="MobiDB-lite"/>
    </source>
</evidence>
<feature type="region of interest" description="Disordered" evidence="2">
    <location>
        <begin position="137"/>
        <end position="188"/>
    </location>
</feature>
<keyword evidence="1" id="KW-0479">Metal-binding</keyword>
<dbReference type="eggNOG" id="KOG0703">
    <property type="taxonomic scope" value="Eukaryota"/>
</dbReference>
<dbReference type="PROSITE" id="PS50030">
    <property type="entry name" value="UBA"/>
    <property type="match status" value="1"/>
</dbReference>
<dbReference type="PANTHER" id="PTHR45705:SF9">
    <property type="entry name" value="PROTEIN GTS1"/>
    <property type="match status" value="1"/>
</dbReference>
<dbReference type="EMBL" id="CP000501">
    <property type="protein sequence ID" value="ABN68056.2"/>
    <property type="molecule type" value="Genomic_DNA"/>
</dbReference>
<dbReference type="Proteomes" id="UP000002258">
    <property type="component" value="Chromosome 7"/>
</dbReference>
<dbReference type="InParanoid" id="A3LYX7"/>
<evidence type="ECO:0000259" key="3">
    <source>
        <dbReference type="PROSITE" id="PS50030"/>
    </source>
</evidence>
<evidence type="ECO:0000259" key="4">
    <source>
        <dbReference type="PROSITE" id="PS50115"/>
    </source>
</evidence>
<feature type="domain" description="UBA" evidence="3">
    <location>
        <begin position="201"/>
        <end position="242"/>
    </location>
</feature>
<feature type="compositionally biased region" description="Polar residues" evidence="2">
    <location>
        <begin position="161"/>
        <end position="172"/>
    </location>
</feature>
<dbReference type="InterPro" id="IPR001164">
    <property type="entry name" value="ArfGAP_dom"/>
</dbReference>
<organism evidence="5 6">
    <name type="scientific">Scheffersomyces stipitis (strain ATCC 58785 / CBS 6054 / NBRC 10063 / NRRL Y-11545)</name>
    <name type="common">Yeast</name>
    <name type="synonym">Pichia stipitis</name>
    <dbReference type="NCBI Taxonomy" id="322104"/>
    <lineage>
        <taxon>Eukaryota</taxon>
        <taxon>Fungi</taxon>
        <taxon>Dikarya</taxon>
        <taxon>Ascomycota</taxon>
        <taxon>Saccharomycotina</taxon>
        <taxon>Pichiomycetes</taxon>
        <taxon>Debaryomycetaceae</taxon>
        <taxon>Scheffersomyces</taxon>
    </lineage>
</organism>
<dbReference type="GeneID" id="4840651"/>
<dbReference type="InterPro" id="IPR051718">
    <property type="entry name" value="ARF_GTPase-activating"/>
</dbReference>
<dbReference type="PRINTS" id="PR00405">
    <property type="entry name" value="REVINTRACTNG"/>
</dbReference>
<reference evidence="5 6" key="1">
    <citation type="journal article" date="2007" name="Nat. Biotechnol.">
        <title>Genome sequence of the lignocellulose-bioconverting and xylose-fermenting yeast Pichia stipitis.</title>
        <authorList>
            <person name="Jeffries T.W."/>
            <person name="Grigoriev I.V."/>
            <person name="Grimwood J."/>
            <person name="Laplaza J.M."/>
            <person name="Aerts A."/>
            <person name="Salamov A."/>
            <person name="Schmutz J."/>
            <person name="Lindquist E."/>
            <person name="Dehal P."/>
            <person name="Shapiro H."/>
            <person name="Jin Y.S."/>
            <person name="Passoth V."/>
            <person name="Richardson P.M."/>
        </authorList>
    </citation>
    <scope>NUCLEOTIDE SEQUENCE [LARGE SCALE GENOMIC DNA]</scope>
    <source>
        <strain evidence="6">ATCC 58785 / CBS 6054 / NBRC 10063 / NRRL Y-11545</strain>
    </source>
</reference>
<accession>A3LYX7</accession>
<dbReference type="SUPFAM" id="SSF57863">
    <property type="entry name" value="ArfGap/RecO-like zinc finger"/>
    <property type="match status" value="1"/>
</dbReference>
<dbReference type="GO" id="GO:0008270">
    <property type="term" value="F:zinc ion binding"/>
    <property type="evidence" value="ECO:0007669"/>
    <property type="project" value="UniProtKB-KW"/>
</dbReference>
<gene>
    <name evidence="5" type="primary">GTS1</name>
    <name evidence="5" type="ORF">PICST_90941</name>
</gene>
<dbReference type="Gene3D" id="1.10.220.150">
    <property type="entry name" value="Arf GTPase activating protein"/>
    <property type="match status" value="1"/>
</dbReference>
<dbReference type="KEGG" id="pic:PICST_90941"/>
<dbReference type="FunCoup" id="A3LYX7">
    <property type="interactions" value="101"/>
</dbReference>
<name>A3LYX7_PICST</name>
<dbReference type="InterPro" id="IPR037278">
    <property type="entry name" value="ARFGAP/RecO"/>
</dbReference>
<sequence length="444" mass="50163">MSRKQQQEIEKQLIEIVNSSKNENKCGECGSSYPTWASYNLGIFLCGRCASVHKKILGPPNNNISKVKSLTLDKWNHEQLDHLRRVGNKKAKKRWNPKRVPFPYDGADDVAAVEQYIRDKYVIGKFRDDNIEAADYEEGRGSRYSDESDSASRVSIRNGRSRANSRATSNLTPGGGRSRSGSKNFEIPRLSHRKLTTFENTQYSQQLHKILNYGYTNRDSVLESLLLSGGEIELALDILDQDSKLNPNQDEIPPELPRRRPGAPPTTSLIDTAPTTSASTQQVQPSEEWWSTNSGAAQSQVTGIAQPQIYQYTDPITGQVSYVDANGQQYLDPTNPQHQQQLLQQSNPQLIAQQTNKQNILSLYNQPNSFTTPVAVPVSQQHAQQAQTQQVQPTQQAQVQAQQQYIQQPQQIQFAPQFTGFGQPQQQSYNPYNQTQQQNQFNWR</sequence>
<dbReference type="PANTHER" id="PTHR45705">
    <property type="entry name" value="FI20236P1"/>
    <property type="match status" value="1"/>
</dbReference>
<dbReference type="SMART" id="SM00105">
    <property type="entry name" value="ArfGap"/>
    <property type="match status" value="1"/>
</dbReference>
<dbReference type="FunFam" id="1.10.220.150:FF:000027">
    <property type="entry name" value="Gts1p"/>
    <property type="match status" value="1"/>
</dbReference>
<dbReference type="PROSITE" id="PS50115">
    <property type="entry name" value="ARFGAP"/>
    <property type="match status" value="1"/>
</dbReference>
<dbReference type="CDD" id="cd08204">
    <property type="entry name" value="ArfGap"/>
    <property type="match status" value="1"/>
</dbReference>
<protein>
    <submittedName>
        <fullName evidence="5">Protein (LSR1 protein)</fullName>
    </submittedName>
</protein>
<feature type="domain" description="Arf-GAP" evidence="4">
    <location>
        <begin position="11"/>
        <end position="138"/>
    </location>
</feature>
<proteinExistence type="predicted"/>
<feature type="compositionally biased region" description="Polar residues" evidence="2">
    <location>
        <begin position="265"/>
        <end position="283"/>
    </location>
</feature>
<keyword evidence="6" id="KW-1185">Reference proteome</keyword>
<dbReference type="STRING" id="322104.A3LYX7"/>
<keyword evidence="1" id="KW-0862">Zinc</keyword>
<evidence type="ECO:0000256" key="1">
    <source>
        <dbReference type="PROSITE-ProRule" id="PRU00288"/>
    </source>
</evidence>
<dbReference type="Pfam" id="PF01412">
    <property type="entry name" value="ArfGap"/>
    <property type="match status" value="1"/>
</dbReference>
<dbReference type="AlphaFoldDB" id="A3LYX7"/>
<evidence type="ECO:0000313" key="6">
    <source>
        <dbReference type="Proteomes" id="UP000002258"/>
    </source>
</evidence>